<proteinExistence type="predicted"/>
<dbReference type="Proteomes" id="UP000663722">
    <property type="component" value="Chromosome"/>
</dbReference>
<evidence type="ECO:0000313" key="1">
    <source>
        <dbReference type="EMBL" id="QTA85557.1"/>
    </source>
</evidence>
<dbReference type="EMBL" id="CP061800">
    <property type="protein sequence ID" value="QTA85557.1"/>
    <property type="molecule type" value="Genomic_DNA"/>
</dbReference>
<gene>
    <name evidence="1" type="ORF">dnm_015680</name>
</gene>
<keyword evidence="2" id="KW-1185">Reference proteome</keyword>
<name>A0A975GLA4_9BACT</name>
<accession>A0A975GLA4</accession>
<dbReference type="KEGG" id="dmm:dnm_015680"/>
<dbReference type="AlphaFoldDB" id="A0A975GLA4"/>
<organism evidence="1 2">
    <name type="scientific">Desulfonema magnum</name>
    <dbReference type="NCBI Taxonomy" id="45655"/>
    <lineage>
        <taxon>Bacteria</taxon>
        <taxon>Pseudomonadati</taxon>
        <taxon>Thermodesulfobacteriota</taxon>
        <taxon>Desulfobacteria</taxon>
        <taxon>Desulfobacterales</taxon>
        <taxon>Desulfococcaceae</taxon>
        <taxon>Desulfonema</taxon>
    </lineage>
</organism>
<protein>
    <submittedName>
        <fullName evidence="1">Uncharacterized protein</fullName>
    </submittedName>
</protein>
<reference evidence="1" key="1">
    <citation type="journal article" date="2021" name="Microb. Physiol.">
        <title>Proteogenomic Insights into the Physiology of Marine, Sulfate-Reducing, Filamentous Desulfonema limicola and Desulfonema magnum.</title>
        <authorList>
            <person name="Schnaars V."/>
            <person name="Wohlbrand L."/>
            <person name="Scheve S."/>
            <person name="Hinrichs C."/>
            <person name="Reinhardt R."/>
            <person name="Rabus R."/>
        </authorList>
    </citation>
    <scope>NUCLEOTIDE SEQUENCE</scope>
    <source>
        <strain evidence="1">4be13</strain>
    </source>
</reference>
<sequence length="40" mass="4666">MSGKKQIGDDVSNISRWKNFLVISFPRFAWNEIVCEFSIC</sequence>
<evidence type="ECO:0000313" key="2">
    <source>
        <dbReference type="Proteomes" id="UP000663722"/>
    </source>
</evidence>